<dbReference type="EMBL" id="CM037158">
    <property type="protein sequence ID" value="KAH7851975.1"/>
    <property type="molecule type" value="Genomic_DNA"/>
</dbReference>
<reference evidence="1 2" key="1">
    <citation type="journal article" date="2021" name="Hortic Res">
        <title>High-quality reference genome and annotation aids understanding of berry development for evergreen blueberry (Vaccinium darrowii).</title>
        <authorList>
            <person name="Yu J."/>
            <person name="Hulse-Kemp A.M."/>
            <person name="Babiker E."/>
            <person name="Staton M."/>
        </authorList>
    </citation>
    <scope>NUCLEOTIDE SEQUENCE [LARGE SCALE GENOMIC DNA]</scope>
    <source>
        <strain evidence="2">cv. NJ 8807/NJ 8810</strain>
        <tissue evidence="1">Young leaf</tissue>
    </source>
</reference>
<comment type="caution">
    <text evidence="1">The sequence shown here is derived from an EMBL/GenBank/DDBJ whole genome shotgun (WGS) entry which is preliminary data.</text>
</comment>
<evidence type="ECO:0000313" key="1">
    <source>
        <dbReference type="EMBL" id="KAH7851975.1"/>
    </source>
</evidence>
<name>A0ACB7YET4_9ERIC</name>
<organism evidence="1 2">
    <name type="scientific">Vaccinium darrowii</name>
    <dbReference type="NCBI Taxonomy" id="229202"/>
    <lineage>
        <taxon>Eukaryota</taxon>
        <taxon>Viridiplantae</taxon>
        <taxon>Streptophyta</taxon>
        <taxon>Embryophyta</taxon>
        <taxon>Tracheophyta</taxon>
        <taxon>Spermatophyta</taxon>
        <taxon>Magnoliopsida</taxon>
        <taxon>eudicotyledons</taxon>
        <taxon>Gunneridae</taxon>
        <taxon>Pentapetalae</taxon>
        <taxon>asterids</taxon>
        <taxon>Ericales</taxon>
        <taxon>Ericaceae</taxon>
        <taxon>Vaccinioideae</taxon>
        <taxon>Vaccinieae</taxon>
        <taxon>Vaccinium</taxon>
    </lineage>
</organism>
<sequence>MCTPWTIKDWATCFYACKFPIENEEPDTFCYSSAQVPTGVVGFTPRNTNNKSHGINCNQERESTESADEDYIVFCFREDGAIRVIKDGKTEASDRVNRSSSRHVQHRLIHGEHFEKVCNSSHDSLSNEDEATTSEGDSMIICNRKGKEKWSINLDTAPPTAMFRGKNHIEEISECDTSTAKSRDSHRSDSSSSSFAFPVLSWEGVESPAQMPKPDALQVRKRHHKAARAALVQCCRF</sequence>
<dbReference type="Proteomes" id="UP000828048">
    <property type="component" value="Chromosome 8"/>
</dbReference>
<protein>
    <submittedName>
        <fullName evidence="1">Uncharacterized protein</fullName>
    </submittedName>
</protein>
<gene>
    <name evidence="1" type="ORF">Vadar_019028</name>
</gene>
<evidence type="ECO:0000313" key="2">
    <source>
        <dbReference type="Proteomes" id="UP000828048"/>
    </source>
</evidence>
<proteinExistence type="predicted"/>
<accession>A0ACB7YET4</accession>
<keyword evidence="2" id="KW-1185">Reference proteome</keyword>